<dbReference type="AlphaFoldDB" id="K1VHJ2"/>
<dbReference type="SUPFAM" id="SSF81383">
    <property type="entry name" value="F-box domain"/>
    <property type="match status" value="1"/>
</dbReference>
<evidence type="ECO:0000259" key="2">
    <source>
        <dbReference type="PROSITE" id="PS50181"/>
    </source>
</evidence>
<dbReference type="Proteomes" id="UP000006757">
    <property type="component" value="Unassembled WGS sequence"/>
</dbReference>
<dbReference type="InterPro" id="IPR001810">
    <property type="entry name" value="F-box_dom"/>
</dbReference>
<sequence length="699" mass="77995">MFDRLTMVLPTDKEEPSAVDSVLDRISMWGNSKPKWEPDGPCFLLGLPHEVLERILLLADNSSILNAIQTCRTLKAVSESPAVQYRLILERSGYIDCPNHPRPAQPTFSGVASSRARTSPHTGRLRPTIPSVTLADWPATPAETVDLSNLSAVDKAKLLRAREDRWDALDAAEVRTFQVSGHMNVYELQEGILLVCEIVRLIPLPSVTDPDLEDPIIPTKANKVDFQIADLTMDPTQDLIVVSELDPRPERPGQPAPAHKLHLLTLSTFEPHPLAARTVLDFPPVDVPAIMPRQLLQVLGDTLVVLVSREGANMLQQADDLLAVFGIDMEEELVAWNWKTGEVLARIHLGRSASECSFVMLTPTTVAIAMPAVVESLRPVRTAPPMIQIYSFAQRNPGQKVDQPLTFNRLDDTTPRAVPVAKLLIPALTDGAGLYTFHMRPDPAFPPQKDAPLASKPFTQDPGKGVIVCDLVIASATAPHTEFHPQFFDFFILREYLIQLAEEGEARRRVGWENNLSERAALRTIFWEDWGEANSRMLLKFMDPPRQLVRILHPELHSPSSLADIQVCSCSGYRYVSMLNSTGPSEYLNIVIQDFNPHTIARERARRRAEGKGTGWIQSDDGEYQVALWDRDEPTTIAPEPAWRDKVVTTLPFRAVQRPFKATGKKPKGVMMDAERVMLIASYDEEVGTIRQEITTLCM</sequence>
<dbReference type="InParanoid" id="K1VHJ2"/>
<reference evidence="3 4" key="1">
    <citation type="journal article" date="2012" name="Eukaryot. Cell">
        <title>Genome sequence of the Trichosporon asahii environmental strain CBS 8904.</title>
        <authorList>
            <person name="Yang R.Y."/>
            <person name="Li H.T."/>
            <person name="Zhu H."/>
            <person name="Zhou G.P."/>
            <person name="Wang M."/>
            <person name="Wang L."/>
        </authorList>
    </citation>
    <scope>NUCLEOTIDE SEQUENCE [LARGE SCALE GENOMIC DNA]</scope>
    <source>
        <strain evidence="3 4">CBS 8904</strain>
    </source>
</reference>
<protein>
    <recommendedName>
        <fullName evidence="2">F-box domain-containing protein</fullName>
    </recommendedName>
</protein>
<dbReference type="HOGENOM" id="CLU_367605_0_0_1"/>
<evidence type="ECO:0000313" key="3">
    <source>
        <dbReference type="EMBL" id="EKD03575.1"/>
    </source>
</evidence>
<accession>K1VHJ2</accession>
<dbReference type="InterPro" id="IPR036047">
    <property type="entry name" value="F-box-like_dom_sf"/>
</dbReference>
<proteinExistence type="predicted"/>
<feature type="domain" description="F-box" evidence="2">
    <location>
        <begin position="41"/>
        <end position="88"/>
    </location>
</feature>
<feature type="region of interest" description="Disordered" evidence="1">
    <location>
        <begin position="105"/>
        <end position="127"/>
    </location>
</feature>
<evidence type="ECO:0000313" key="4">
    <source>
        <dbReference type="Proteomes" id="UP000006757"/>
    </source>
</evidence>
<comment type="caution">
    <text evidence="3">The sequence shown here is derived from an EMBL/GenBank/DDBJ whole genome shotgun (WGS) entry which is preliminary data.</text>
</comment>
<dbReference type="EMBL" id="AMBO01000246">
    <property type="protein sequence ID" value="EKD03575.1"/>
    <property type="molecule type" value="Genomic_DNA"/>
</dbReference>
<dbReference type="eggNOG" id="ENOG502SJQ6">
    <property type="taxonomic scope" value="Eukaryota"/>
</dbReference>
<dbReference type="OrthoDB" id="2745718at2759"/>
<evidence type="ECO:0000256" key="1">
    <source>
        <dbReference type="SAM" id="MobiDB-lite"/>
    </source>
</evidence>
<dbReference type="STRING" id="1220162.K1VHJ2"/>
<name>K1VHJ2_TRIAC</name>
<gene>
    <name evidence="3" type="ORF">A1Q2_02158</name>
</gene>
<dbReference type="OMA" id="ELVAWNW"/>
<keyword evidence="4" id="KW-1185">Reference proteome</keyword>
<feature type="compositionally biased region" description="Polar residues" evidence="1">
    <location>
        <begin position="106"/>
        <end position="121"/>
    </location>
</feature>
<dbReference type="PROSITE" id="PS50181">
    <property type="entry name" value="FBOX"/>
    <property type="match status" value="1"/>
</dbReference>
<organism evidence="3 4">
    <name type="scientific">Trichosporon asahii var. asahii (strain CBS 8904)</name>
    <name type="common">Yeast</name>
    <dbReference type="NCBI Taxonomy" id="1220162"/>
    <lineage>
        <taxon>Eukaryota</taxon>
        <taxon>Fungi</taxon>
        <taxon>Dikarya</taxon>
        <taxon>Basidiomycota</taxon>
        <taxon>Agaricomycotina</taxon>
        <taxon>Tremellomycetes</taxon>
        <taxon>Trichosporonales</taxon>
        <taxon>Trichosporonaceae</taxon>
        <taxon>Trichosporon</taxon>
    </lineage>
</organism>